<dbReference type="EMBL" id="JADHOK010000006">
    <property type="protein sequence ID" value="MBL6761250.1"/>
    <property type="molecule type" value="Genomic_DNA"/>
</dbReference>
<evidence type="ECO:0000313" key="1">
    <source>
        <dbReference type="EMBL" id="MBL6761250.1"/>
    </source>
</evidence>
<gene>
    <name evidence="1" type="ORF">ISQ19_00960</name>
</gene>
<protein>
    <submittedName>
        <fullName evidence="1">DUF488 domain-containing protein</fullName>
    </submittedName>
</protein>
<dbReference type="Pfam" id="PF04343">
    <property type="entry name" value="DUF488"/>
    <property type="match status" value="1"/>
</dbReference>
<name>A0A937L672_9PROT</name>
<dbReference type="PANTHER" id="PTHR39337">
    <property type="entry name" value="BLR5642 PROTEIN"/>
    <property type="match status" value="1"/>
</dbReference>
<accession>A0A937L672</accession>
<dbReference type="InterPro" id="IPR007438">
    <property type="entry name" value="DUF488"/>
</dbReference>
<proteinExistence type="predicted"/>
<organism evidence="1 2">
    <name type="scientific">PS1 clade bacterium</name>
    <dbReference type="NCBI Taxonomy" id="2175152"/>
    <lineage>
        <taxon>Bacteria</taxon>
        <taxon>Pseudomonadati</taxon>
        <taxon>Pseudomonadota</taxon>
        <taxon>Alphaproteobacteria</taxon>
        <taxon>PS1 clade</taxon>
    </lineage>
</organism>
<reference evidence="1" key="1">
    <citation type="submission" date="2020-10" db="EMBL/GenBank/DDBJ databases">
        <title>Microbiome of the Black Sea water column analyzed by genome centric metagenomics.</title>
        <authorList>
            <person name="Cabello-Yeves P.J."/>
            <person name="Callieri C."/>
            <person name="Picazo A."/>
            <person name="Mehrshad M."/>
            <person name="Haro-Moreno J.M."/>
            <person name="Roda-Garcia J."/>
            <person name="Dzembekova N."/>
            <person name="Slabakova V."/>
            <person name="Slabakova N."/>
            <person name="Moncheva S."/>
            <person name="Rodriguez-Valera F."/>
        </authorList>
    </citation>
    <scope>NUCLEOTIDE SEQUENCE</scope>
    <source>
        <strain evidence="1">BS307-5m-G5</strain>
    </source>
</reference>
<dbReference type="Proteomes" id="UP000785783">
    <property type="component" value="Unassembled WGS sequence"/>
</dbReference>
<comment type="caution">
    <text evidence="1">The sequence shown here is derived from an EMBL/GenBank/DDBJ whole genome shotgun (WGS) entry which is preliminary data.</text>
</comment>
<dbReference type="PANTHER" id="PTHR39337:SF1">
    <property type="entry name" value="BLR5642 PROTEIN"/>
    <property type="match status" value="1"/>
</dbReference>
<dbReference type="InterPro" id="IPR014519">
    <property type="entry name" value="UCP024492"/>
</dbReference>
<sequence length="186" mass="20855">MIKIATIGHSNHSIEDFLLLLKGNKIDAVADVRSNPYSKYASQFSRENLKDSLLKEGIHYVFLGEELGARRNNTALYDIDGKVDFDKVAETTSFQNGLKRLIEGAKKHSIALMCSEKNPLDCHRTHLVAKYLIKAGIEVNHIMADGHATSHDLVIKQSVKQPDLLMSDEDTVYETKGRKIAYKAKN</sequence>
<dbReference type="PIRSF" id="PIRSF024492">
    <property type="entry name" value="UCP024492"/>
    <property type="match status" value="1"/>
</dbReference>
<evidence type="ECO:0000313" key="2">
    <source>
        <dbReference type="Proteomes" id="UP000785783"/>
    </source>
</evidence>
<dbReference type="AlphaFoldDB" id="A0A937L672"/>